<evidence type="ECO:0000259" key="13">
    <source>
        <dbReference type="PROSITE" id="PS50020"/>
    </source>
</evidence>
<name>A0AAW0C4G4_9AGAR</name>
<keyword evidence="5" id="KW-0813">Transport</keyword>
<dbReference type="Gene3D" id="1.20.120.730">
    <property type="entry name" value="Sec23/Sec24 helical domain"/>
    <property type="match status" value="1"/>
</dbReference>
<dbReference type="SMART" id="SM00456">
    <property type="entry name" value="WW"/>
    <property type="match status" value="1"/>
</dbReference>
<keyword evidence="15" id="KW-1185">Reference proteome</keyword>
<feature type="domain" description="WW" evidence="13">
    <location>
        <begin position="6"/>
        <end position="40"/>
    </location>
</feature>
<dbReference type="Gene3D" id="3.40.50.410">
    <property type="entry name" value="von Willebrand factor, type A domain"/>
    <property type="match status" value="1"/>
</dbReference>
<keyword evidence="9" id="KW-0653">Protein transport</keyword>
<dbReference type="GO" id="GO:0030127">
    <property type="term" value="C:COPII vesicle coat"/>
    <property type="evidence" value="ECO:0007669"/>
    <property type="project" value="InterPro"/>
</dbReference>
<feature type="region of interest" description="Disordered" evidence="12">
    <location>
        <begin position="81"/>
        <end position="132"/>
    </location>
</feature>
<keyword evidence="6" id="KW-0963">Cytoplasm</keyword>
<dbReference type="GO" id="GO:0006886">
    <property type="term" value="P:intracellular protein transport"/>
    <property type="evidence" value="ECO:0007669"/>
    <property type="project" value="InterPro"/>
</dbReference>
<evidence type="ECO:0000313" key="15">
    <source>
        <dbReference type="Proteomes" id="UP001383192"/>
    </source>
</evidence>
<dbReference type="GO" id="GO:0008270">
    <property type="term" value="F:zinc ion binding"/>
    <property type="evidence" value="ECO:0007669"/>
    <property type="project" value="InterPro"/>
</dbReference>
<evidence type="ECO:0000256" key="5">
    <source>
        <dbReference type="ARBA" id="ARBA00022448"/>
    </source>
</evidence>
<comment type="caution">
    <text evidence="14">The sequence shown here is derived from an EMBL/GenBank/DDBJ whole genome shotgun (WGS) entry which is preliminary data.</text>
</comment>
<dbReference type="SUPFAM" id="SSF81811">
    <property type="entry name" value="Helical domain of Sec23/24"/>
    <property type="match status" value="1"/>
</dbReference>
<dbReference type="Proteomes" id="UP001383192">
    <property type="component" value="Unassembled WGS sequence"/>
</dbReference>
<gene>
    <name evidence="14" type="primary">SEC24</name>
    <name evidence="14" type="ORF">VNI00_012350</name>
</gene>
<evidence type="ECO:0000256" key="7">
    <source>
        <dbReference type="ARBA" id="ARBA00022824"/>
    </source>
</evidence>
<dbReference type="InterPro" id="IPR036020">
    <property type="entry name" value="WW_dom_sf"/>
</dbReference>
<dbReference type="Gene3D" id="2.30.30.380">
    <property type="entry name" value="Zn-finger domain of Sec23/24"/>
    <property type="match status" value="1"/>
</dbReference>
<dbReference type="PANTHER" id="PTHR13803">
    <property type="entry name" value="SEC24-RELATED PROTEIN"/>
    <property type="match status" value="1"/>
</dbReference>
<dbReference type="Gene3D" id="2.20.70.10">
    <property type="match status" value="1"/>
</dbReference>
<keyword evidence="7" id="KW-0256">Endoplasmic reticulum</keyword>
<dbReference type="InterPro" id="IPR029006">
    <property type="entry name" value="ADF-H/Gelsolin-like_dom_sf"/>
</dbReference>
<evidence type="ECO:0000256" key="1">
    <source>
        <dbReference type="ARBA" id="ARBA00004394"/>
    </source>
</evidence>
<proteinExistence type="inferred from homology"/>
<dbReference type="Gene3D" id="2.60.40.1670">
    <property type="entry name" value="beta-sandwich domain of Sec23/24"/>
    <property type="match status" value="1"/>
</dbReference>
<keyword evidence="8" id="KW-0931">ER-Golgi transport</keyword>
<evidence type="ECO:0000256" key="4">
    <source>
        <dbReference type="ARBA" id="ARBA00008334"/>
    </source>
</evidence>
<dbReference type="AlphaFoldDB" id="A0AAW0C4G4"/>
<organism evidence="14 15">
    <name type="scientific">Paramarasmius palmivorus</name>
    <dbReference type="NCBI Taxonomy" id="297713"/>
    <lineage>
        <taxon>Eukaryota</taxon>
        <taxon>Fungi</taxon>
        <taxon>Dikarya</taxon>
        <taxon>Basidiomycota</taxon>
        <taxon>Agaricomycotina</taxon>
        <taxon>Agaricomycetes</taxon>
        <taxon>Agaricomycetidae</taxon>
        <taxon>Agaricales</taxon>
        <taxon>Marasmiineae</taxon>
        <taxon>Marasmiaceae</taxon>
        <taxon>Paramarasmius</taxon>
    </lineage>
</organism>
<protein>
    <submittedName>
        <fullName evidence="14">COPII subunit</fullName>
    </submittedName>
</protein>
<dbReference type="SUPFAM" id="SSF82919">
    <property type="entry name" value="Zn-finger domain of Sec23/24"/>
    <property type="match status" value="1"/>
</dbReference>
<feature type="region of interest" description="Disordered" evidence="12">
    <location>
        <begin position="237"/>
        <end position="261"/>
    </location>
</feature>
<dbReference type="InterPro" id="IPR036465">
    <property type="entry name" value="vWFA_dom_sf"/>
</dbReference>
<evidence type="ECO:0000256" key="2">
    <source>
        <dbReference type="ARBA" id="ARBA00004496"/>
    </source>
</evidence>
<dbReference type="InterPro" id="IPR006900">
    <property type="entry name" value="Sec23/24_helical_dom"/>
</dbReference>
<dbReference type="EMBL" id="JAYKXP010000057">
    <property type="protein sequence ID" value="KAK7034503.1"/>
    <property type="molecule type" value="Genomic_DNA"/>
</dbReference>
<dbReference type="InterPro" id="IPR006895">
    <property type="entry name" value="Znf_Sec23_Sec24"/>
</dbReference>
<dbReference type="SUPFAM" id="SSF81995">
    <property type="entry name" value="beta-sandwich domain of Sec23/24"/>
    <property type="match status" value="1"/>
</dbReference>
<feature type="region of interest" description="Disordered" evidence="12">
    <location>
        <begin position="31"/>
        <end position="65"/>
    </location>
</feature>
<dbReference type="InterPro" id="IPR007123">
    <property type="entry name" value="Gelsolin-like_dom"/>
</dbReference>
<evidence type="ECO:0000256" key="9">
    <source>
        <dbReference type="ARBA" id="ARBA00022927"/>
    </source>
</evidence>
<dbReference type="PROSITE" id="PS50020">
    <property type="entry name" value="WW_DOMAIN_2"/>
    <property type="match status" value="1"/>
</dbReference>
<keyword evidence="10" id="KW-0333">Golgi apparatus</keyword>
<feature type="compositionally biased region" description="Polar residues" evidence="12">
    <location>
        <begin position="247"/>
        <end position="260"/>
    </location>
</feature>
<dbReference type="Pfam" id="PF04810">
    <property type="entry name" value="zf-Sec23_Sec24"/>
    <property type="match status" value="1"/>
</dbReference>
<dbReference type="InterPro" id="IPR041742">
    <property type="entry name" value="Sec24-like_trunk_dom"/>
</dbReference>
<dbReference type="PANTHER" id="PTHR13803:SF39">
    <property type="entry name" value="SECRETORY 24AB, ISOFORM A"/>
    <property type="match status" value="1"/>
</dbReference>
<evidence type="ECO:0000256" key="6">
    <source>
        <dbReference type="ARBA" id="ARBA00022490"/>
    </source>
</evidence>
<dbReference type="Gene3D" id="3.40.20.10">
    <property type="entry name" value="Severin"/>
    <property type="match status" value="1"/>
</dbReference>
<evidence type="ECO:0000313" key="14">
    <source>
        <dbReference type="EMBL" id="KAK7034503.1"/>
    </source>
</evidence>
<reference evidence="14 15" key="1">
    <citation type="submission" date="2024-01" db="EMBL/GenBank/DDBJ databases">
        <title>A draft genome for a cacao thread blight-causing isolate of Paramarasmius palmivorus.</title>
        <authorList>
            <person name="Baruah I.K."/>
            <person name="Bukari Y."/>
            <person name="Amoako-Attah I."/>
            <person name="Meinhardt L.W."/>
            <person name="Bailey B.A."/>
            <person name="Cohen S.P."/>
        </authorList>
    </citation>
    <scope>NUCLEOTIDE SEQUENCE [LARGE SCALE GENOMIC DNA]</scope>
    <source>
        <strain evidence="14 15">GH-12</strain>
    </source>
</reference>
<dbReference type="GO" id="GO:0000149">
    <property type="term" value="F:SNARE binding"/>
    <property type="evidence" value="ECO:0007669"/>
    <property type="project" value="TreeGrafter"/>
</dbReference>
<comment type="similarity">
    <text evidence="4">Belongs to the SEC23/SEC24 family. SEC24 subfamily.</text>
</comment>
<dbReference type="InterPro" id="IPR036174">
    <property type="entry name" value="Znf_Sec23_Sec24_sf"/>
</dbReference>
<keyword evidence="11" id="KW-0472">Membrane</keyword>
<dbReference type="Pfam" id="PF08033">
    <property type="entry name" value="Sec23_BS"/>
    <property type="match status" value="1"/>
</dbReference>
<dbReference type="GO" id="GO:0000139">
    <property type="term" value="C:Golgi membrane"/>
    <property type="evidence" value="ECO:0007669"/>
    <property type="project" value="UniProtKB-SubCell"/>
</dbReference>
<accession>A0AAW0C4G4</accession>
<feature type="compositionally biased region" description="Polar residues" evidence="12">
    <location>
        <begin position="41"/>
        <end position="52"/>
    </location>
</feature>
<dbReference type="CDD" id="cd00201">
    <property type="entry name" value="WW"/>
    <property type="match status" value="1"/>
</dbReference>
<dbReference type="GO" id="GO:0005789">
    <property type="term" value="C:endoplasmic reticulum membrane"/>
    <property type="evidence" value="ECO:0007669"/>
    <property type="project" value="UniProtKB-SubCell"/>
</dbReference>
<dbReference type="GO" id="GO:0070971">
    <property type="term" value="C:endoplasmic reticulum exit site"/>
    <property type="evidence" value="ECO:0007669"/>
    <property type="project" value="TreeGrafter"/>
</dbReference>
<dbReference type="Pfam" id="PF00626">
    <property type="entry name" value="Gelsolin"/>
    <property type="match status" value="1"/>
</dbReference>
<dbReference type="InterPro" id="IPR050550">
    <property type="entry name" value="SEC23_SEC24_subfamily"/>
</dbReference>
<dbReference type="InterPro" id="IPR006896">
    <property type="entry name" value="Sec23/24_trunk_dom"/>
</dbReference>
<dbReference type="InterPro" id="IPR036175">
    <property type="entry name" value="Sec23/24_helical_dom_sf"/>
</dbReference>
<dbReference type="GO" id="GO:0090110">
    <property type="term" value="P:COPII-coated vesicle cargo loading"/>
    <property type="evidence" value="ECO:0007669"/>
    <property type="project" value="TreeGrafter"/>
</dbReference>
<dbReference type="InterPro" id="IPR001202">
    <property type="entry name" value="WW_dom"/>
</dbReference>
<dbReference type="InterPro" id="IPR012990">
    <property type="entry name" value="Beta-sandwich_Sec23_24"/>
</dbReference>
<sequence>MASPAQQLPPGWAAEWNAEHQRYLFIETATGHTQWEPPAGNVSQQEDPSSFAPSHHTKRRQYAAGQTQAYYGSAEDQGQYVATSQQPQAGGQLFTPGLAGPGQFGMQQTQQPSYYGDQNPPVGQDQHQQFQQPAYGQQGVNALADQFGQMGVGGQKQFQLYTANLLTSPPDHRELSRPPPDIRLPPNACISPSPLANAHWSYQRSTLNAIPTTSSLLNKAKIPLALILTPYRTLKADPTAPLPQPSADPNNPDSASSVTLNAGEDPAVPVVTDTVIARCRRCRTYINPYVQFVDGGNRWRCCMCNMTNEVPQMFDWDQVKNQPGDRWSRAELNHAVVEFVAPTEYMVRPPQPAVYVFLLDVSHAAVQSGMVATATRTILENLDRIPDEDSRTKVAIIAFDVSLYFFSIAPGSTDATMLVVSDTEDVFLPKPTDLLLNLAESRAGLEALLGRINDMFADNGIVGSALGPALQAGFKLMSPIGGKITVLSSSLPSIGAGALKNREDPKVLGTSKESGLLQAASPFYKTFAIECSRAQVSVDMFLFSAAYQDVASLACLPHYTSGQTYYYPAFNASRTEDAIKFAHEFGEVLAMPIMLEAVMRVRASRGLRMASFHGNFFVRSTDLLAMPAVPQDQSYAIEVQIEETITAPFVVFQTAVLHTTCYGERRIRVVTQALPTTSNLSEVFASADQVALATLLANKAVERSLTHKLEDARDALFNKLVEILSTYKGSMTAAGAGASAQLAIAENLKMLPALVLGLLKNVGIRQSAQIPPDIRAYSQALLTSLPSQLLIPYIYPSFYSLHNMPPEAGTVGPAGVILPPALPLTSERFERHGLYLIEDGQTIFLWVGRDAVPQLIMDVFDLPSYEVLRGGKTTLPVLENSFNQRINAIIQKTREMRRGPYYPHLYVVKEDGEAPLRLWALSLLIQDRADVLPSYHQFISSIKEKVNGNGGGY</sequence>
<comment type="subcellular location">
    <subcellularLocation>
        <location evidence="2">Cytoplasm</location>
    </subcellularLocation>
    <subcellularLocation>
        <location evidence="3">Endoplasmic reticulum membrane</location>
    </subcellularLocation>
    <subcellularLocation>
        <location evidence="1">Golgi apparatus membrane</location>
    </subcellularLocation>
</comment>
<dbReference type="SUPFAM" id="SSF53300">
    <property type="entry name" value="vWA-like"/>
    <property type="match status" value="1"/>
</dbReference>
<dbReference type="SUPFAM" id="SSF82754">
    <property type="entry name" value="C-terminal, gelsolin-like domain of Sec23/24"/>
    <property type="match status" value="1"/>
</dbReference>
<dbReference type="CDD" id="cd01479">
    <property type="entry name" value="Sec24-like"/>
    <property type="match status" value="1"/>
</dbReference>
<dbReference type="Pfam" id="PF04811">
    <property type="entry name" value="Sec23_trunk"/>
    <property type="match status" value="1"/>
</dbReference>
<evidence type="ECO:0000256" key="12">
    <source>
        <dbReference type="SAM" id="MobiDB-lite"/>
    </source>
</evidence>
<dbReference type="Pfam" id="PF04815">
    <property type="entry name" value="Sec23_helical"/>
    <property type="match status" value="1"/>
</dbReference>
<dbReference type="InterPro" id="IPR036180">
    <property type="entry name" value="Gelsolin-like_dom_sf"/>
</dbReference>
<evidence type="ECO:0000256" key="8">
    <source>
        <dbReference type="ARBA" id="ARBA00022892"/>
    </source>
</evidence>
<evidence type="ECO:0000256" key="11">
    <source>
        <dbReference type="ARBA" id="ARBA00023136"/>
    </source>
</evidence>
<evidence type="ECO:0000256" key="10">
    <source>
        <dbReference type="ARBA" id="ARBA00023034"/>
    </source>
</evidence>
<dbReference type="SUPFAM" id="SSF51045">
    <property type="entry name" value="WW domain"/>
    <property type="match status" value="1"/>
</dbReference>
<evidence type="ECO:0000256" key="3">
    <source>
        <dbReference type="ARBA" id="ARBA00004586"/>
    </source>
</evidence>